<dbReference type="Proteomes" id="UP000586951">
    <property type="component" value="Unassembled WGS sequence"/>
</dbReference>
<proteinExistence type="predicted"/>
<dbReference type="EMBL" id="JAARRU010000010">
    <property type="protein sequence ID" value="MBC1567233.1"/>
    <property type="molecule type" value="Genomic_DNA"/>
</dbReference>
<feature type="region of interest" description="Disordered" evidence="1">
    <location>
        <begin position="486"/>
        <end position="510"/>
    </location>
</feature>
<feature type="transmembrane region" description="Helical" evidence="2">
    <location>
        <begin position="558"/>
        <end position="579"/>
    </location>
</feature>
<reference evidence="3 4" key="1">
    <citation type="submission" date="2020-03" db="EMBL/GenBank/DDBJ databases">
        <title>Soil Listeria distribution.</title>
        <authorList>
            <person name="Liao J."/>
            <person name="Wiedmann M."/>
        </authorList>
    </citation>
    <scope>NUCLEOTIDE SEQUENCE [LARGE SCALE GENOMIC DNA]</scope>
    <source>
        <strain evidence="3 4">FSL L7-1427</strain>
    </source>
</reference>
<evidence type="ECO:0000256" key="2">
    <source>
        <dbReference type="SAM" id="Phobius"/>
    </source>
</evidence>
<dbReference type="RefSeq" id="WP_185419064.1">
    <property type="nucleotide sequence ID" value="NZ_JAARRU010000010.1"/>
</dbReference>
<accession>A0A842A640</accession>
<name>A0A842A640_9LIST</name>
<sequence length="723" mass="83722">MAMIGKKSYISYLQPVHLSTEEPFAELQNMRLQEAILYAECMMKQLTLGEIVKMVWQLQTKKGEVYTFSFQIGQIEETTPLMELMEEGVRQSLSPEEAEKVLNILPLHYEAKEKEYESPRQWVLENEENFYFMESEQAYVDDSTPNTMEYANVEALPEMPHTETWGQEPEIALQEEIEELEDIPDDTTLEEINEVEEIVPIPEEIEIMASVAVPSQEKSSIQVNADALYQKLPSVDEKLQAIFSVYTADKAAANVFERHQKMAEKKEVQKSIDRIKKEIAQKEVQLEQEFWQEKSELEQQEQEKQKQEEEQQAQQLQSLEETYAEKIEQKKEGIQDEKNQEKEQALAIEEQKYQQCVLELEKKYASEVQDLANKATEKLEQELQDEKKKIISHNAYEWKQQNQAAMQSIPVLLKHKNNERHSELQGYIYALAEEEKARIEQVMKEIKPTLDEAAKQELEEMKLRMEVESDEKYLKMERDMRMKQLEQEKELEDRKQRAQEKQSADQMKHEVYRSKEEYTNAIQLMEQMMKMFPHPTNGAERVTIPDEKERKSSVLKTAMISFAAIVCACIIGLGIMFGLKYAPVEQAATAETTPSQTASQAPSADTPSLDALLNQKDFLKAAQLYPDNRDQIEEAIFDLKDVGALKRFNAVYTTMFGQLDAAILATDYPTILEVYEKHPNGSYRQAQLESIGEAYVAQDNIEKAQEIQKMIQSDTLQAKIDTK</sequence>
<comment type="caution">
    <text evidence="3">The sequence shown here is derived from an EMBL/GenBank/DDBJ whole genome shotgun (WGS) entry which is preliminary data.</text>
</comment>
<feature type="compositionally biased region" description="Basic and acidic residues" evidence="1">
    <location>
        <begin position="298"/>
        <end position="309"/>
    </location>
</feature>
<evidence type="ECO:0000313" key="3">
    <source>
        <dbReference type="EMBL" id="MBC1567233.1"/>
    </source>
</evidence>
<protein>
    <submittedName>
        <fullName evidence="3">Uncharacterized protein</fullName>
    </submittedName>
</protein>
<gene>
    <name evidence="3" type="ORF">HB907_17625</name>
</gene>
<keyword evidence="2" id="KW-0812">Transmembrane</keyword>
<dbReference type="AlphaFoldDB" id="A0A842A640"/>
<evidence type="ECO:0000256" key="1">
    <source>
        <dbReference type="SAM" id="MobiDB-lite"/>
    </source>
</evidence>
<keyword evidence="2" id="KW-1133">Transmembrane helix</keyword>
<feature type="region of interest" description="Disordered" evidence="1">
    <location>
        <begin position="298"/>
        <end position="321"/>
    </location>
</feature>
<keyword evidence="2" id="KW-0472">Membrane</keyword>
<evidence type="ECO:0000313" key="4">
    <source>
        <dbReference type="Proteomes" id="UP000586951"/>
    </source>
</evidence>
<feature type="compositionally biased region" description="Low complexity" evidence="1">
    <location>
        <begin position="312"/>
        <end position="321"/>
    </location>
</feature>
<organism evidence="3 4">
    <name type="scientific">Listeria booriae</name>
    <dbReference type="NCBI Taxonomy" id="1552123"/>
    <lineage>
        <taxon>Bacteria</taxon>
        <taxon>Bacillati</taxon>
        <taxon>Bacillota</taxon>
        <taxon>Bacilli</taxon>
        <taxon>Bacillales</taxon>
        <taxon>Listeriaceae</taxon>
        <taxon>Listeria</taxon>
    </lineage>
</organism>